<evidence type="ECO:0000256" key="5">
    <source>
        <dbReference type="ARBA" id="ARBA00023125"/>
    </source>
</evidence>
<reference evidence="9 10" key="1">
    <citation type="journal article" date="2015" name="Genome Announc.">
        <title>Genome Assemblies of Three Soil-Associated Devosia species: D. insulae, D. limi, and D. soli.</title>
        <authorList>
            <person name="Hassan Y.I."/>
            <person name="Lepp D."/>
            <person name="Zhou T."/>
        </authorList>
    </citation>
    <scope>NUCLEOTIDE SEQUENCE [LARGE SCALE GENOMIC DNA]</scope>
    <source>
        <strain evidence="9 10">DS-56</strain>
    </source>
</reference>
<dbReference type="InterPro" id="IPR011010">
    <property type="entry name" value="DNA_brk_join_enz"/>
</dbReference>
<feature type="domain" description="DNA topoisomerase IB N-terminal" evidence="8">
    <location>
        <begin position="23"/>
        <end position="70"/>
    </location>
</feature>
<evidence type="ECO:0000256" key="1">
    <source>
        <dbReference type="ARBA" id="ARBA00000213"/>
    </source>
</evidence>
<dbReference type="GO" id="GO:0003917">
    <property type="term" value="F:DNA topoisomerase type I (single strand cut, ATP-independent) activity"/>
    <property type="evidence" value="ECO:0007669"/>
    <property type="project" value="UniProtKB-EC"/>
</dbReference>
<dbReference type="SUPFAM" id="SSF56349">
    <property type="entry name" value="DNA breaking-rejoining enzymes"/>
    <property type="match status" value="1"/>
</dbReference>
<dbReference type="RefSeq" id="WP_069908685.1">
    <property type="nucleotide sequence ID" value="NZ_LAJE02000087.1"/>
</dbReference>
<gene>
    <name evidence="9" type="ORF">VW23_012990</name>
</gene>
<evidence type="ECO:0000259" key="7">
    <source>
        <dbReference type="Pfam" id="PF01028"/>
    </source>
</evidence>
<protein>
    <recommendedName>
        <fullName evidence="3">DNA topoisomerase</fullName>
        <ecNumber evidence="3">5.6.2.1</ecNumber>
    </recommendedName>
</protein>
<organism evidence="9 10">
    <name type="scientific">Devosia insulae DS-56</name>
    <dbReference type="NCBI Taxonomy" id="1116389"/>
    <lineage>
        <taxon>Bacteria</taxon>
        <taxon>Pseudomonadati</taxon>
        <taxon>Pseudomonadota</taxon>
        <taxon>Alphaproteobacteria</taxon>
        <taxon>Hyphomicrobiales</taxon>
        <taxon>Devosiaceae</taxon>
        <taxon>Devosia</taxon>
    </lineage>
</organism>
<evidence type="ECO:0000313" key="9">
    <source>
        <dbReference type="EMBL" id="OEO32154.1"/>
    </source>
</evidence>
<comment type="catalytic activity">
    <reaction evidence="1">
        <text>ATP-independent breakage of single-stranded DNA, followed by passage and rejoining.</text>
        <dbReference type="EC" id="5.6.2.1"/>
    </reaction>
</comment>
<evidence type="ECO:0000256" key="6">
    <source>
        <dbReference type="ARBA" id="ARBA00023235"/>
    </source>
</evidence>
<dbReference type="SUPFAM" id="SSF55869">
    <property type="entry name" value="DNA topoisomerase I domain"/>
    <property type="match status" value="1"/>
</dbReference>
<dbReference type="Gene3D" id="3.30.66.10">
    <property type="entry name" value="DNA topoisomerase I domain"/>
    <property type="match status" value="1"/>
</dbReference>
<dbReference type="InterPro" id="IPR014711">
    <property type="entry name" value="TopoI_cat_a-hlx-sub_euk"/>
</dbReference>
<dbReference type="GO" id="GO:0006265">
    <property type="term" value="P:DNA topological change"/>
    <property type="evidence" value="ECO:0007669"/>
    <property type="project" value="InterPro"/>
</dbReference>
<dbReference type="Proteomes" id="UP000095463">
    <property type="component" value="Unassembled WGS sequence"/>
</dbReference>
<evidence type="ECO:0000256" key="3">
    <source>
        <dbReference type="ARBA" id="ARBA00012891"/>
    </source>
</evidence>
<dbReference type="InterPro" id="IPR001631">
    <property type="entry name" value="TopoI"/>
</dbReference>
<dbReference type="AlphaFoldDB" id="A0A1E5XUC3"/>
<dbReference type="InterPro" id="IPR035447">
    <property type="entry name" value="DNA_topo_I_N_sf"/>
</dbReference>
<keyword evidence="10" id="KW-1185">Reference proteome</keyword>
<evidence type="ECO:0000259" key="8">
    <source>
        <dbReference type="Pfam" id="PF21338"/>
    </source>
</evidence>
<proteinExistence type="inferred from homology"/>
<dbReference type="InterPro" id="IPR013500">
    <property type="entry name" value="TopoI_cat_euk"/>
</dbReference>
<evidence type="ECO:0000256" key="2">
    <source>
        <dbReference type="ARBA" id="ARBA00006645"/>
    </source>
</evidence>
<feature type="domain" description="DNA topoisomerase I catalytic core eukaryotic-type" evidence="7">
    <location>
        <begin position="97"/>
        <end position="286"/>
    </location>
</feature>
<evidence type="ECO:0000313" key="10">
    <source>
        <dbReference type="Proteomes" id="UP000095463"/>
    </source>
</evidence>
<dbReference type="Gene3D" id="1.10.132.120">
    <property type="match status" value="1"/>
</dbReference>
<keyword evidence="4" id="KW-0799">Topoisomerase</keyword>
<keyword evidence="6" id="KW-0413">Isomerase</keyword>
<dbReference type="Pfam" id="PF01028">
    <property type="entry name" value="Topoisom_I"/>
    <property type="match status" value="1"/>
</dbReference>
<dbReference type="PRINTS" id="PR00416">
    <property type="entry name" value="EUTPISMRASEI"/>
</dbReference>
<dbReference type="InterPro" id="IPR049331">
    <property type="entry name" value="Top1B_N_bact"/>
</dbReference>
<keyword evidence="5" id="KW-0238">DNA-binding</keyword>
<dbReference type="OrthoDB" id="9778962at2"/>
<evidence type="ECO:0000256" key="4">
    <source>
        <dbReference type="ARBA" id="ARBA00023029"/>
    </source>
</evidence>
<dbReference type="GO" id="GO:0003677">
    <property type="term" value="F:DNA binding"/>
    <property type="evidence" value="ECO:0007669"/>
    <property type="project" value="UniProtKB-KW"/>
</dbReference>
<name>A0A1E5XUC3_9HYPH</name>
<accession>A0A1E5XUC3</accession>
<dbReference type="EC" id="5.6.2.1" evidence="3"/>
<dbReference type="Gene3D" id="3.90.15.10">
    <property type="entry name" value="Topoisomerase I, Chain A, domain 3"/>
    <property type="match status" value="1"/>
</dbReference>
<dbReference type="EMBL" id="LAJE02000087">
    <property type="protein sequence ID" value="OEO32154.1"/>
    <property type="molecule type" value="Genomic_DNA"/>
</dbReference>
<comment type="similarity">
    <text evidence="2">Belongs to the type IB topoisomerase family.</text>
</comment>
<dbReference type="PROSITE" id="PS52038">
    <property type="entry name" value="TOPO_IB_2"/>
    <property type="match status" value="1"/>
</dbReference>
<dbReference type="Pfam" id="PF21338">
    <property type="entry name" value="Top1B_N_bact"/>
    <property type="match status" value="1"/>
</dbReference>
<sequence length="332" mass="36657">MARLKRVSRDELTIRRRRHGRSFGYVDEDGELIRDAEIRERARGLGIPPAWTEVRIAANPRAHIQACGTDAAGRLQYIYHPDWEARRVRHKQLQLGLLTAALPRIRRRVRDDLEAEAGSKQLALVLGVALIDRTAMRVGRERYLDAHGTRGAGTLYSRDVVVEGDEVQVRFPAKSGKKASYGFADARLAAAIEKVKSIPGRRLLMYRDEDGRSKPLRTDDLNRYLREVAGVAVTAKDFRTLHASAMAAEALAKLEPGESVTARKRQMAGVTKQVAAFLQNTPAISRASYVAPCLYALFDKGRLAALWAAGGDGANGVRQREVRLASVLEAAG</sequence>
<comment type="caution">
    <text evidence="9">The sequence shown here is derived from an EMBL/GenBank/DDBJ whole genome shotgun (WGS) entry which is preliminary data.</text>
</comment>